<dbReference type="InterPro" id="IPR009057">
    <property type="entry name" value="Homeodomain-like_sf"/>
</dbReference>
<dbReference type="Gene3D" id="3.40.50.2300">
    <property type="match status" value="1"/>
</dbReference>
<proteinExistence type="predicted"/>
<dbReference type="Gene3D" id="1.10.8.60">
    <property type="match status" value="1"/>
</dbReference>
<dbReference type="Gene3D" id="3.40.50.300">
    <property type="entry name" value="P-loop containing nucleotide triphosphate hydrolases"/>
    <property type="match status" value="1"/>
</dbReference>
<reference evidence="7" key="2">
    <citation type="journal article" date="2021" name="PeerJ">
        <title>Extensive microbial diversity within the chicken gut microbiome revealed by metagenomics and culture.</title>
        <authorList>
            <person name="Gilroy R."/>
            <person name="Ravi A."/>
            <person name="Getino M."/>
            <person name="Pursley I."/>
            <person name="Horton D.L."/>
            <person name="Alikhan N.F."/>
            <person name="Baker D."/>
            <person name="Gharbi K."/>
            <person name="Hall N."/>
            <person name="Watson M."/>
            <person name="Adriaenssens E.M."/>
            <person name="Foster-Nyarko E."/>
            <person name="Jarju S."/>
            <person name="Secka A."/>
            <person name="Antonio M."/>
            <person name="Oren A."/>
            <person name="Chaudhuri R.R."/>
            <person name="La Ragione R."/>
            <person name="Hildebrand F."/>
            <person name="Pallen M.J."/>
        </authorList>
    </citation>
    <scope>NUCLEOTIDE SEQUENCE</scope>
    <source>
        <strain evidence="7">CHK123-3438</strain>
    </source>
</reference>
<evidence type="ECO:0000256" key="3">
    <source>
        <dbReference type="ARBA" id="ARBA00023015"/>
    </source>
</evidence>
<keyword evidence="3" id="KW-0805">Transcription regulation</keyword>
<dbReference type="InterPro" id="IPR013767">
    <property type="entry name" value="PAS_fold"/>
</dbReference>
<evidence type="ECO:0000256" key="4">
    <source>
        <dbReference type="ARBA" id="ARBA00023163"/>
    </source>
</evidence>
<accession>A0A9D1GIJ7</accession>
<keyword evidence="1" id="KW-0547">Nucleotide-binding</keyword>
<dbReference type="EMBL" id="DVKS01000115">
    <property type="protein sequence ID" value="HIT41778.1"/>
    <property type="molecule type" value="Genomic_DNA"/>
</dbReference>
<gene>
    <name evidence="7" type="ORF">IAB60_06735</name>
</gene>
<name>A0A9D1GIJ7_9FIRM</name>
<dbReference type="GO" id="GO:0006355">
    <property type="term" value="P:regulation of DNA-templated transcription"/>
    <property type="evidence" value="ECO:0007669"/>
    <property type="project" value="InterPro"/>
</dbReference>
<dbReference type="SUPFAM" id="SSF55785">
    <property type="entry name" value="PYP-like sensor domain (PAS domain)"/>
    <property type="match status" value="1"/>
</dbReference>
<dbReference type="SUPFAM" id="SSF46689">
    <property type="entry name" value="Homeodomain-like"/>
    <property type="match status" value="1"/>
</dbReference>
<dbReference type="CDD" id="cd00009">
    <property type="entry name" value="AAA"/>
    <property type="match status" value="1"/>
</dbReference>
<evidence type="ECO:0000256" key="1">
    <source>
        <dbReference type="ARBA" id="ARBA00022741"/>
    </source>
</evidence>
<dbReference type="InterPro" id="IPR027417">
    <property type="entry name" value="P-loop_NTPase"/>
</dbReference>
<dbReference type="PROSITE" id="PS50045">
    <property type="entry name" value="SIGMA54_INTERACT_4"/>
    <property type="match status" value="1"/>
</dbReference>
<evidence type="ECO:0000259" key="5">
    <source>
        <dbReference type="PROSITE" id="PS50045"/>
    </source>
</evidence>
<protein>
    <submittedName>
        <fullName evidence="7">PrpR N-terminal domain-containing protein</fullName>
    </submittedName>
</protein>
<dbReference type="InterPro" id="IPR002078">
    <property type="entry name" value="Sigma_54_int"/>
</dbReference>
<dbReference type="CDD" id="cd00130">
    <property type="entry name" value="PAS"/>
    <property type="match status" value="1"/>
</dbReference>
<dbReference type="Pfam" id="PF00989">
    <property type="entry name" value="PAS"/>
    <property type="match status" value="1"/>
</dbReference>
<keyword evidence="2" id="KW-0067">ATP-binding</keyword>
<dbReference type="PRINTS" id="PR01590">
    <property type="entry name" value="HTHFIS"/>
</dbReference>
<dbReference type="InterPro" id="IPR010524">
    <property type="entry name" value="Sig_transdc_resp-reg_PrpR_N"/>
</dbReference>
<dbReference type="SUPFAM" id="SSF52540">
    <property type="entry name" value="P-loop containing nucleoside triphosphate hydrolases"/>
    <property type="match status" value="1"/>
</dbReference>
<dbReference type="GO" id="GO:0000156">
    <property type="term" value="F:phosphorelay response regulator activity"/>
    <property type="evidence" value="ECO:0007669"/>
    <property type="project" value="InterPro"/>
</dbReference>
<dbReference type="Pfam" id="PF00158">
    <property type="entry name" value="Sigma54_activat"/>
    <property type="match status" value="1"/>
</dbReference>
<dbReference type="Gene3D" id="3.30.450.20">
    <property type="entry name" value="PAS domain"/>
    <property type="match status" value="1"/>
</dbReference>
<dbReference type="GO" id="GO:0005524">
    <property type="term" value="F:ATP binding"/>
    <property type="evidence" value="ECO:0007669"/>
    <property type="project" value="UniProtKB-KW"/>
</dbReference>
<dbReference type="InterPro" id="IPR002197">
    <property type="entry name" value="HTH_Fis"/>
</dbReference>
<dbReference type="InterPro" id="IPR058031">
    <property type="entry name" value="AAA_lid_NorR"/>
</dbReference>
<dbReference type="NCBIfam" id="TIGR00229">
    <property type="entry name" value="sensory_box"/>
    <property type="match status" value="1"/>
</dbReference>
<evidence type="ECO:0000313" key="8">
    <source>
        <dbReference type="Proteomes" id="UP000886860"/>
    </source>
</evidence>
<comment type="caution">
    <text evidence="7">The sequence shown here is derived from an EMBL/GenBank/DDBJ whole genome shotgun (WGS) entry which is preliminary data.</text>
</comment>
<dbReference type="SMART" id="SM00091">
    <property type="entry name" value="PAS"/>
    <property type="match status" value="1"/>
</dbReference>
<dbReference type="SUPFAM" id="SSF159800">
    <property type="entry name" value="PrpR receptor domain-like"/>
    <property type="match status" value="1"/>
</dbReference>
<dbReference type="InterPro" id="IPR000014">
    <property type="entry name" value="PAS"/>
</dbReference>
<dbReference type="Pfam" id="PF06506">
    <property type="entry name" value="PrpR_N"/>
    <property type="match status" value="1"/>
</dbReference>
<evidence type="ECO:0000313" key="7">
    <source>
        <dbReference type="EMBL" id="HIT41778.1"/>
    </source>
</evidence>
<dbReference type="PROSITE" id="PS50112">
    <property type="entry name" value="PAS"/>
    <property type="match status" value="1"/>
</dbReference>
<reference evidence="7" key="1">
    <citation type="submission" date="2020-10" db="EMBL/GenBank/DDBJ databases">
        <authorList>
            <person name="Gilroy R."/>
        </authorList>
    </citation>
    <scope>NUCLEOTIDE SEQUENCE</scope>
    <source>
        <strain evidence="7">CHK123-3438</strain>
    </source>
</reference>
<dbReference type="Gene3D" id="1.10.10.60">
    <property type="entry name" value="Homeodomain-like"/>
    <property type="match status" value="1"/>
</dbReference>
<organism evidence="7 8">
    <name type="scientific">Candidatus Caccovicinus merdipullorum</name>
    <dbReference type="NCBI Taxonomy" id="2840724"/>
    <lineage>
        <taxon>Bacteria</taxon>
        <taxon>Bacillati</taxon>
        <taxon>Bacillota</taxon>
        <taxon>Clostridia</taxon>
        <taxon>Eubacteriales</taxon>
        <taxon>Candidatus Caccovicinus</taxon>
    </lineage>
</organism>
<sequence length="652" mass="73018">MGKIALLVPREEMVYQAHNILQEKSYREKHYEISIMKVVRTRNIVTEARQAIAGGASIIIARGLQASIIKQYTDIPVIEIVITAQEMALLIVKARQILKKTNPVIAVVGFRNMFCDMSYFDSIYDIELRTFYAPNNEQLRDYALRAVEEKVDLVIGGEVAVETAAEHNVPSLFLSNTEDSLRNAFSMAESVSYAMDVEKKNAAQMETLLDYSFGGVVNVDGKGRITAVNPLMEDLLGQPRGELTGKTLTEIFPDLDRKQVEKTLTGEGEGCSAFLQLKSGSVFAILAPVLIEGRADGAILTCHKMMRKLPAEPRAGERRRTGSVIALRRFSDILQESQAMEACVHKARLYALSDLPVLIEGEAGTEGRLLAQSIHNESARYRNGFAHVSCGGLGEEEQYALLFDEDGAAARADGGTVFIEDADWLTPANQFRLLTLLRYKLRPGKTVSKDRHGDVRVMVMVQEPGQLERMAREGSFRKDLYYLLQGLSLAVPPLRDRPEDLKKKIETSIRDSCERFQRHHQLEREAMEFLLACPWPGNLYQVENYCERLILTASRRVIGRAAAERLMEELYPAESLSGKAESRENFMQQAQEGAAGGMTESRKKTQLLKALKENDGNRAQTAEALGVSKATLWRWMKKYGILEGEDSRNLKE</sequence>
<dbReference type="GO" id="GO:0043565">
    <property type="term" value="F:sequence-specific DNA binding"/>
    <property type="evidence" value="ECO:0007669"/>
    <property type="project" value="InterPro"/>
</dbReference>
<dbReference type="Pfam" id="PF02954">
    <property type="entry name" value="HTH_8"/>
    <property type="match status" value="1"/>
</dbReference>
<dbReference type="Gene3D" id="3.40.50.10660">
    <property type="entry name" value="PrpR receptor domain-like"/>
    <property type="match status" value="1"/>
</dbReference>
<dbReference type="InterPro" id="IPR035965">
    <property type="entry name" value="PAS-like_dom_sf"/>
</dbReference>
<dbReference type="Pfam" id="PF25601">
    <property type="entry name" value="AAA_lid_14"/>
    <property type="match status" value="1"/>
</dbReference>
<feature type="domain" description="Sigma-54 factor interaction" evidence="5">
    <location>
        <begin position="333"/>
        <end position="551"/>
    </location>
</feature>
<dbReference type="Proteomes" id="UP000886860">
    <property type="component" value="Unassembled WGS sequence"/>
</dbReference>
<evidence type="ECO:0000256" key="2">
    <source>
        <dbReference type="ARBA" id="ARBA00022840"/>
    </source>
</evidence>
<evidence type="ECO:0000259" key="6">
    <source>
        <dbReference type="PROSITE" id="PS50112"/>
    </source>
</evidence>
<dbReference type="AlphaFoldDB" id="A0A9D1GIJ7"/>
<keyword evidence="4" id="KW-0804">Transcription</keyword>
<dbReference type="PANTHER" id="PTHR32071">
    <property type="entry name" value="TRANSCRIPTIONAL REGULATORY PROTEIN"/>
    <property type="match status" value="1"/>
</dbReference>
<feature type="domain" description="PAS" evidence="6">
    <location>
        <begin position="201"/>
        <end position="264"/>
    </location>
</feature>